<sequence>MDIVEFLEARLDEDEEAARDAAGWDSSGSVRDDGLWRRDGVNSVIDSARRMVVYGDGPAPDDSKAEHIVRHDPACVLREVAAKRAIIAALKDGDLRLFPGLWKAVELLAVPYSDHPDYEKVEAIFPDRPTDKTRLM</sequence>
<dbReference type="KEGG" id="vg:55618883"/>
<dbReference type="EMBL" id="MK967393">
    <property type="protein sequence ID" value="QDM57135.1"/>
    <property type="molecule type" value="Genomic_DNA"/>
</dbReference>
<name>A0A515MKD1_9CAUD</name>
<dbReference type="Proteomes" id="UP000319882">
    <property type="component" value="Segment"/>
</dbReference>
<dbReference type="GeneID" id="55618883"/>
<proteinExistence type="predicted"/>
<gene>
    <name evidence="1" type="primary">72</name>
    <name evidence="1" type="ORF">SEA_WHACK_72</name>
</gene>
<reference evidence="1 2" key="1">
    <citation type="submission" date="2019-05" db="EMBL/GenBank/DDBJ databases">
        <authorList>
            <person name="Beaulieu J."/>
            <person name="Cox M."/>
            <person name="Nazim E."/>
            <person name="Robinson Z."/>
            <person name="Molloy S.D."/>
            <person name="Garlena R.A."/>
            <person name="Russell D.A."/>
            <person name="Pope W.H."/>
            <person name="Jacobs-Sera D."/>
            <person name="Hatfull G.F."/>
        </authorList>
    </citation>
    <scope>NUCLEOTIDE SEQUENCE [LARGE SCALE GENOMIC DNA]</scope>
</reference>
<evidence type="ECO:0000313" key="2">
    <source>
        <dbReference type="Proteomes" id="UP000319882"/>
    </source>
</evidence>
<dbReference type="Pfam" id="PF19730">
    <property type="entry name" value="DUF6221"/>
    <property type="match status" value="1"/>
</dbReference>
<evidence type="ECO:0000313" key="1">
    <source>
        <dbReference type="EMBL" id="QDM57135.1"/>
    </source>
</evidence>
<dbReference type="RefSeq" id="YP_009848462.1">
    <property type="nucleotide sequence ID" value="NC_048784.1"/>
</dbReference>
<dbReference type="InterPro" id="IPR046193">
    <property type="entry name" value="DUF6221"/>
</dbReference>
<protein>
    <submittedName>
        <fullName evidence="1">Uncharacterized protein</fullName>
    </submittedName>
</protein>
<keyword evidence="2" id="KW-1185">Reference proteome</keyword>
<organism evidence="1 2">
    <name type="scientific">Rhodococcus phage Whack</name>
    <dbReference type="NCBI Taxonomy" id="2591132"/>
    <lineage>
        <taxon>Viruses</taxon>
        <taxon>Duplodnaviria</taxon>
        <taxon>Heunggongvirae</taxon>
        <taxon>Uroviricota</taxon>
        <taxon>Caudoviricetes</taxon>
        <taxon>Whackvirus</taxon>
        <taxon>Whackvirus whack</taxon>
    </lineage>
</organism>
<accession>A0A515MKD1</accession>